<feature type="compositionally biased region" description="Basic and acidic residues" evidence="1">
    <location>
        <begin position="32"/>
        <end position="50"/>
    </location>
</feature>
<accession>A0ABT0D8R8</accession>
<keyword evidence="3" id="KW-1185">Reference proteome</keyword>
<feature type="region of interest" description="Disordered" evidence="1">
    <location>
        <begin position="22"/>
        <end position="50"/>
    </location>
</feature>
<organism evidence="2 3">
    <name type="scientific">Ancylobacter crimeensis</name>
    <dbReference type="NCBI Taxonomy" id="2579147"/>
    <lineage>
        <taxon>Bacteria</taxon>
        <taxon>Pseudomonadati</taxon>
        <taxon>Pseudomonadota</taxon>
        <taxon>Alphaproteobacteria</taxon>
        <taxon>Hyphomicrobiales</taxon>
        <taxon>Xanthobacteraceae</taxon>
        <taxon>Ancylobacter</taxon>
    </lineage>
</organism>
<gene>
    <name evidence="2" type="ORF">MWN34_05415</name>
</gene>
<evidence type="ECO:0000313" key="2">
    <source>
        <dbReference type="EMBL" id="MCK0196349.1"/>
    </source>
</evidence>
<dbReference type="RefSeq" id="WP_247027348.1">
    <property type="nucleotide sequence ID" value="NZ_JALKCH010000003.1"/>
</dbReference>
<comment type="caution">
    <text evidence="2">The sequence shown here is derived from an EMBL/GenBank/DDBJ whole genome shotgun (WGS) entry which is preliminary data.</text>
</comment>
<dbReference type="Proteomes" id="UP001203284">
    <property type="component" value="Unassembled WGS sequence"/>
</dbReference>
<sequence length="50" mass="5558">MASGPVFTARLKGLDALLGRLKRLPEMPRSQDLSRTKDLPRTKERKAGHG</sequence>
<protein>
    <submittedName>
        <fullName evidence="2">Uncharacterized protein</fullName>
    </submittedName>
</protein>
<proteinExistence type="predicted"/>
<evidence type="ECO:0000256" key="1">
    <source>
        <dbReference type="SAM" id="MobiDB-lite"/>
    </source>
</evidence>
<reference evidence="2 3" key="1">
    <citation type="submission" date="2022-04" db="EMBL/GenBank/DDBJ databases">
        <authorList>
            <person name="Grouzdev D.S."/>
            <person name="Pantiukh K.S."/>
            <person name="Krutkina M.S."/>
        </authorList>
    </citation>
    <scope>NUCLEOTIDE SEQUENCE [LARGE SCALE GENOMIC DNA]</scope>
    <source>
        <strain evidence="2 3">6x-1</strain>
    </source>
</reference>
<evidence type="ECO:0000313" key="3">
    <source>
        <dbReference type="Proteomes" id="UP001203284"/>
    </source>
</evidence>
<dbReference type="EMBL" id="JALKCH010000003">
    <property type="protein sequence ID" value="MCK0196349.1"/>
    <property type="molecule type" value="Genomic_DNA"/>
</dbReference>
<name>A0ABT0D8R8_9HYPH</name>